<proteinExistence type="predicted"/>
<feature type="compositionally biased region" description="Gly residues" evidence="1">
    <location>
        <begin position="270"/>
        <end position="287"/>
    </location>
</feature>
<evidence type="ECO:0000313" key="2">
    <source>
        <dbReference type="EMBL" id="SDC99515.1"/>
    </source>
</evidence>
<evidence type="ECO:0000256" key="1">
    <source>
        <dbReference type="SAM" id="MobiDB-lite"/>
    </source>
</evidence>
<dbReference type="Gene3D" id="1.20.1260.20">
    <property type="entry name" value="PPE superfamily"/>
    <property type="match status" value="1"/>
</dbReference>
<dbReference type="RefSeq" id="WP_091450553.1">
    <property type="nucleotide sequence ID" value="NZ_FMZZ01000006.1"/>
</dbReference>
<gene>
    <name evidence="2" type="ORF">SAMN05216174_106142</name>
</gene>
<evidence type="ECO:0000313" key="3">
    <source>
        <dbReference type="Proteomes" id="UP000199501"/>
    </source>
</evidence>
<protein>
    <submittedName>
        <fullName evidence="2">PPE family protein</fullName>
    </submittedName>
</protein>
<feature type="region of interest" description="Disordered" evidence="1">
    <location>
        <begin position="342"/>
        <end position="376"/>
    </location>
</feature>
<dbReference type="SUPFAM" id="SSF140459">
    <property type="entry name" value="PE/PPE dimer-like"/>
    <property type="match status" value="1"/>
</dbReference>
<sequence length="376" mass="37554">MGTGQADDRYVTGGVNWESYSLEDLVKMVAEQASAPQLERLADDWRAAGAEVVDAADVLSAALEELMTFWSGAAAEQARTDVALNAQWVADLGETARQIGDPIQEAAGALKAAQDAMPEIPPKPAVPPALAADSAAAGLDSGGPLASAIAGTAAGSESAFTAQQEEARLKAMAVEAMKRFEGAAIGIDQATPQFEDRGTALRPRPVEPSPPRLPHDWLDTTVSYTTDVEMRWSALTAGEPGTSVQGFEDAGSRYTGGAVSGSGGFGGGGFSGGGLGSAPGAGEGSGGATTRPPLPPGVAVGVTEAVPGGLRPGAGGAVAASAGTHGGGMGMGGMPMAGGLGMGQGGAGNEHRRRYPYDADDPFALDQKASPPVIGL</sequence>
<dbReference type="STRING" id="1271860.SAMN05216174_106142"/>
<name>A0A1G6R616_9PSEU</name>
<organism evidence="2 3">
    <name type="scientific">Actinokineospora iranica</name>
    <dbReference type="NCBI Taxonomy" id="1271860"/>
    <lineage>
        <taxon>Bacteria</taxon>
        <taxon>Bacillati</taxon>
        <taxon>Actinomycetota</taxon>
        <taxon>Actinomycetes</taxon>
        <taxon>Pseudonocardiales</taxon>
        <taxon>Pseudonocardiaceae</taxon>
        <taxon>Actinokineospora</taxon>
    </lineage>
</organism>
<reference evidence="3" key="1">
    <citation type="submission" date="2016-10" db="EMBL/GenBank/DDBJ databases">
        <authorList>
            <person name="Varghese N."/>
            <person name="Submissions S."/>
        </authorList>
    </citation>
    <scope>NUCLEOTIDE SEQUENCE [LARGE SCALE GENOMIC DNA]</scope>
    <source>
        <strain evidence="3">IBRC-M 10403</strain>
    </source>
</reference>
<dbReference type="InterPro" id="IPR038332">
    <property type="entry name" value="PPE_sf"/>
</dbReference>
<feature type="region of interest" description="Disordered" evidence="1">
    <location>
        <begin position="270"/>
        <end position="297"/>
    </location>
</feature>
<dbReference type="EMBL" id="FMZZ01000006">
    <property type="protein sequence ID" value="SDC99515.1"/>
    <property type="molecule type" value="Genomic_DNA"/>
</dbReference>
<keyword evidence="3" id="KW-1185">Reference proteome</keyword>
<accession>A0A1G6R616</accession>
<dbReference type="Proteomes" id="UP000199501">
    <property type="component" value="Unassembled WGS sequence"/>
</dbReference>
<dbReference type="AlphaFoldDB" id="A0A1G6R616"/>